<dbReference type="PANTHER" id="PTHR24221:SF654">
    <property type="entry name" value="ATP-BINDING CASSETTE SUB-FAMILY B MEMBER 6"/>
    <property type="match status" value="1"/>
</dbReference>
<dbReference type="InterPro" id="IPR003439">
    <property type="entry name" value="ABC_transporter-like_ATP-bd"/>
</dbReference>
<dbReference type="GO" id="GO:0016887">
    <property type="term" value="F:ATP hydrolysis activity"/>
    <property type="evidence" value="ECO:0007669"/>
    <property type="project" value="InterPro"/>
</dbReference>
<evidence type="ECO:0000256" key="8">
    <source>
        <dbReference type="ARBA" id="ARBA00023136"/>
    </source>
</evidence>
<evidence type="ECO:0000256" key="4">
    <source>
        <dbReference type="ARBA" id="ARBA00022692"/>
    </source>
</evidence>
<dbReference type="InterPro" id="IPR003593">
    <property type="entry name" value="AAA+_ATPase"/>
</dbReference>
<dbReference type="AlphaFoldDB" id="A0A5C5SC07"/>
<sequence>MLTYFIIPLENIINLQTKLQAAKIANNRLNEIYLVKSEYDELAHQIPEMISPGILEIRDLTYQYGFNSPTLEHLNLSISPGEKVCFVGTSGSGKSTLAKLIVRFFEPTSGDISINGIRILDIDKKTLRKYINYLPQQPYLFNGSILDNLTLGATNVSKTKITEACQTAEILSDILNMPRQFQTELTTDSGILSGGQRQRLALARALLTDSQILILDESTSNLDLLTEQKIINNLLKMNDKTIIFIAHRLAIAEHSDTIFVLDKGKIKEQGSHLELLQKRGIYYQMLNTKIS</sequence>
<keyword evidence="5" id="KW-0547">Nucleotide-binding</keyword>
<evidence type="ECO:0000259" key="9">
    <source>
        <dbReference type="PROSITE" id="PS50893"/>
    </source>
</evidence>
<comment type="caution">
    <text evidence="10">The sequence shown here is derived from an EMBL/GenBank/DDBJ whole genome shotgun (WGS) entry which is preliminary data.</text>
</comment>
<organism evidence="10 11">
    <name type="scientific">Streptococcus cuniculipharyngis</name>
    <dbReference type="NCBI Taxonomy" id="1562651"/>
    <lineage>
        <taxon>Bacteria</taxon>
        <taxon>Bacillati</taxon>
        <taxon>Bacillota</taxon>
        <taxon>Bacilli</taxon>
        <taxon>Lactobacillales</taxon>
        <taxon>Streptococcaceae</taxon>
        <taxon>Streptococcus</taxon>
    </lineage>
</organism>
<dbReference type="SUPFAM" id="SSF52540">
    <property type="entry name" value="P-loop containing nucleoside triphosphate hydrolases"/>
    <property type="match status" value="1"/>
</dbReference>
<feature type="domain" description="ABC transporter" evidence="9">
    <location>
        <begin position="55"/>
        <end position="288"/>
    </location>
</feature>
<dbReference type="GO" id="GO:0005886">
    <property type="term" value="C:plasma membrane"/>
    <property type="evidence" value="ECO:0007669"/>
    <property type="project" value="UniProtKB-SubCell"/>
</dbReference>
<dbReference type="FunFam" id="3.40.50.300:FF:000854">
    <property type="entry name" value="Multidrug ABC transporter ATP-binding protein"/>
    <property type="match status" value="1"/>
</dbReference>
<dbReference type="Pfam" id="PF00005">
    <property type="entry name" value="ABC_tran"/>
    <property type="match status" value="1"/>
</dbReference>
<dbReference type="PANTHER" id="PTHR24221">
    <property type="entry name" value="ATP-BINDING CASSETTE SUB-FAMILY B"/>
    <property type="match status" value="1"/>
</dbReference>
<protein>
    <submittedName>
        <fullName evidence="10">ATP-binding cassette domain-containing protein</fullName>
    </submittedName>
</protein>
<dbReference type="PROSITE" id="PS00211">
    <property type="entry name" value="ABC_TRANSPORTER_1"/>
    <property type="match status" value="1"/>
</dbReference>
<accession>A0A5C5SC07</accession>
<reference evidence="10 11" key="1">
    <citation type="submission" date="2019-08" db="EMBL/GenBank/DDBJ databases">
        <authorList>
            <person name="Lei W."/>
        </authorList>
    </citation>
    <scope>NUCLEOTIDE SEQUENCE [LARGE SCALE GENOMIC DNA]</scope>
    <source>
        <strain evidence="10 11">CCUG 66496</strain>
    </source>
</reference>
<dbReference type="GO" id="GO:0034040">
    <property type="term" value="F:ATPase-coupled lipid transmembrane transporter activity"/>
    <property type="evidence" value="ECO:0007669"/>
    <property type="project" value="TreeGrafter"/>
</dbReference>
<keyword evidence="8" id="KW-0472">Membrane</keyword>
<keyword evidence="6 10" id="KW-0067">ATP-binding</keyword>
<evidence type="ECO:0000256" key="7">
    <source>
        <dbReference type="ARBA" id="ARBA00022989"/>
    </source>
</evidence>
<keyword evidence="11" id="KW-1185">Reference proteome</keyword>
<evidence type="ECO:0000313" key="11">
    <source>
        <dbReference type="Proteomes" id="UP000317430"/>
    </source>
</evidence>
<comment type="subcellular location">
    <subcellularLocation>
        <location evidence="1">Cell membrane</location>
        <topology evidence="1">Multi-pass membrane protein</topology>
    </subcellularLocation>
</comment>
<keyword evidence="7" id="KW-1133">Transmembrane helix</keyword>
<dbReference type="Gene3D" id="1.20.1560.10">
    <property type="entry name" value="ABC transporter type 1, transmembrane domain"/>
    <property type="match status" value="1"/>
</dbReference>
<keyword evidence="4" id="KW-0812">Transmembrane</keyword>
<gene>
    <name evidence="10" type="ORF">FRX57_05970</name>
</gene>
<dbReference type="Gene3D" id="3.40.50.300">
    <property type="entry name" value="P-loop containing nucleotide triphosphate hydrolases"/>
    <property type="match status" value="1"/>
</dbReference>
<evidence type="ECO:0000256" key="6">
    <source>
        <dbReference type="ARBA" id="ARBA00022840"/>
    </source>
</evidence>
<evidence type="ECO:0000313" key="10">
    <source>
        <dbReference type="EMBL" id="TWS97142.1"/>
    </source>
</evidence>
<evidence type="ECO:0000256" key="2">
    <source>
        <dbReference type="ARBA" id="ARBA00022448"/>
    </source>
</evidence>
<dbReference type="SMART" id="SM00382">
    <property type="entry name" value="AAA"/>
    <property type="match status" value="1"/>
</dbReference>
<dbReference type="EMBL" id="VOHL01000005">
    <property type="protein sequence ID" value="TWS97142.1"/>
    <property type="molecule type" value="Genomic_DNA"/>
</dbReference>
<dbReference type="InterPro" id="IPR017871">
    <property type="entry name" value="ABC_transporter-like_CS"/>
</dbReference>
<dbReference type="Proteomes" id="UP000317430">
    <property type="component" value="Unassembled WGS sequence"/>
</dbReference>
<evidence type="ECO:0000256" key="3">
    <source>
        <dbReference type="ARBA" id="ARBA00022475"/>
    </source>
</evidence>
<dbReference type="InterPro" id="IPR027417">
    <property type="entry name" value="P-loop_NTPase"/>
</dbReference>
<name>A0A5C5SC07_9STRE</name>
<dbReference type="PROSITE" id="PS50893">
    <property type="entry name" value="ABC_TRANSPORTER_2"/>
    <property type="match status" value="1"/>
</dbReference>
<dbReference type="RefSeq" id="WP_146567671.1">
    <property type="nucleotide sequence ID" value="NZ_VOHL01000005.1"/>
</dbReference>
<dbReference type="InterPro" id="IPR039421">
    <property type="entry name" value="Type_1_exporter"/>
</dbReference>
<dbReference type="GO" id="GO:0005524">
    <property type="term" value="F:ATP binding"/>
    <property type="evidence" value="ECO:0007669"/>
    <property type="project" value="UniProtKB-KW"/>
</dbReference>
<keyword evidence="2" id="KW-0813">Transport</keyword>
<evidence type="ECO:0000256" key="5">
    <source>
        <dbReference type="ARBA" id="ARBA00022741"/>
    </source>
</evidence>
<dbReference type="OrthoDB" id="9762778at2"/>
<dbReference type="InterPro" id="IPR036640">
    <property type="entry name" value="ABC1_TM_sf"/>
</dbReference>
<evidence type="ECO:0000256" key="1">
    <source>
        <dbReference type="ARBA" id="ARBA00004651"/>
    </source>
</evidence>
<proteinExistence type="predicted"/>
<keyword evidence="3" id="KW-1003">Cell membrane</keyword>